<dbReference type="EMBL" id="MU860014">
    <property type="protein sequence ID" value="KAK4241980.1"/>
    <property type="molecule type" value="Genomic_DNA"/>
</dbReference>
<feature type="transmembrane region" description="Helical" evidence="2">
    <location>
        <begin position="214"/>
        <end position="238"/>
    </location>
</feature>
<feature type="region of interest" description="Disordered" evidence="1">
    <location>
        <begin position="345"/>
        <end position="377"/>
    </location>
</feature>
<evidence type="ECO:0000313" key="3">
    <source>
        <dbReference type="EMBL" id="KAK4241980.1"/>
    </source>
</evidence>
<comment type="caution">
    <text evidence="3">The sequence shown here is derived from an EMBL/GenBank/DDBJ whole genome shotgun (WGS) entry which is preliminary data.</text>
</comment>
<organism evidence="3 4">
    <name type="scientific">Achaetomium macrosporum</name>
    <dbReference type="NCBI Taxonomy" id="79813"/>
    <lineage>
        <taxon>Eukaryota</taxon>
        <taxon>Fungi</taxon>
        <taxon>Dikarya</taxon>
        <taxon>Ascomycota</taxon>
        <taxon>Pezizomycotina</taxon>
        <taxon>Sordariomycetes</taxon>
        <taxon>Sordariomycetidae</taxon>
        <taxon>Sordariales</taxon>
        <taxon>Chaetomiaceae</taxon>
        <taxon>Achaetomium</taxon>
    </lineage>
</organism>
<dbReference type="Proteomes" id="UP001303760">
    <property type="component" value="Unassembled WGS sequence"/>
</dbReference>
<keyword evidence="4" id="KW-1185">Reference proteome</keyword>
<keyword evidence="2" id="KW-0812">Transmembrane</keyword>
<evidence type="ECO:0000256" key="2">
    <source>
        <dbReference type="SAM" id="Phobius"/>
    </source>
</evidence>
<sequence length="377" mass="39725">MADPDPSVSNGTCFYAAEQVASDNFIPCGNWAFGHYHCCQTGDWCLEDNACYNGEHGTTYLAGCTDIDYKDQSCPDKDAYKDYPWAGLIYCKPNRWVACEEKNKPSTITKGDPCTCPPESATMTVAFSAPGRIEGIGILPATSGGTIEWAEGHFPTVQPSSTTSSSTSETTEFLTSSSFTSVTSGSRLPTSTTTSVSSINSPPHNHHLSDGAKAGIAIGSAVGGILLLGALSALWVVLRHRRTDKDAPSSPQAAASTQTDKSPVPGSVSGSMPTEMPTPVVPPRPAYPELPVGPRVMRPELQGDVTPTGYGHVSPPTSPAEPSWQSPNQALVGMVPLSTVADGRELNQHQTHQAHGQGEQVEGSSRQTSGFAFELPA</sequence>
<gene>
    <name evidence="3" type="ORF">C8A03DRAFT_40685</name>
</gene>
<dbReference type="AlphaFoldDB" id="A0AAN7CH76"/>
<name>A0AAN7CH76_9PEZI</name>
<feature type="compositionally biased region" description="Low complexity" evidence="1">
    <location>
        <begin position="248"/>
        <end position="278"/>
    </location>
</feature>
<reference evidence="3" key="1">
    <citation type="journal article" date="2023" name="Mol. Phylogenet. Evol.">
        <title>Genome-scale phylogeny and comparative genomics of the fungal order Sordariales.</title>
        <authorList>
            <person name="Hensen N."/>
            <person name="Bonometti L."/>
            <person name="Westerberg I."/>
            <person name="Brannstrom I.O."/>
            <person name="Guillou S."/>
            <person name="Cros-Aarteil S."/>
            <person name="Calhoun S."/>
            <person name="Haridas S."/>
            <person name="Kuo A."/>
            <person name="Mondo S."/>
            <person name="Pangilinan J."/>
            <person name="Riley R."/>
            <person name="LaButti K."/>
            <person name="Andreopoulos B."/>
            <person name="Lipzen A."/>
            <person name="Chen C."/>
            <person name="Yan M."/>
            <person name="Daum C."/>
            <person name="Ng V."/>
            <person name="Clum A."/>
            <person name="Steindorff A."/>
            <person name="Ohm R.A."/>
            <person name="Martin F."/>
            <person name="Silar P."/>
            <person name="Natvig D.O."/>
            <person name="Lalanne C."/>
            <person name="Gautier V."/>
            <person name="Ament-Velasquez S.L."/>
            <person name="Kruys A."/>
            <person name="Hutchinson M.I."/>
            <person name="Powell A.J."/>
            <person name="Barry K."/>
            <person name="Miller A.N."/>
            <person name="Grigoriev I.V."/>
            <person name="Debuchy R."/>
            <person name="Gladieux P."/>
            <person name="Hiltunen Thoren M."/>
            <person name="Johannesson H."/>
        </authorList>
    </citation>
    <scope>NUCLEOTIDE SEQUENCE</scope>
    <source>
        <strain evidence="3">CBS 532.94</strain>
    </source>
</reference>
<evidence type="ECO:0000313" key="4">
    <source>
        <dbReference type="Proteomes" id="UP001303760"/>
    </source>
</evidence>
<feature type="region of interest" description="Disordered" evidence="1">
    <location>
        <begin position="242"/>
        <end position="287"/>
    </location>
</feature>
<reference evidence="3" key="2">
    <citation type="submission" date="2023-05" db="EMBL/GenBank/DDBJ databases">
        <authorList>
            <consortium name="Lawrence Berkeley National Laboratory"/>
            <person name="Steindorff A."/>
            <person name="Hensen N."/>
            <person name="Bonometti L."/>
            <person name="Westerberg I."/>
            <person name="Brannstrom I.O."/>
            <person name="Guillou S."/>
            <person name="Cros-Aarteil S."/>
            <person name="Calhoun S."/>
            <person name="Haridas S."/>
            <person name="Kuo A."/>
            <person name="Mondo S."/>
            <person name="Pangilinan J."/>
            <person name="Riley R."/>
            <person name="Labutti K."/>
            <person name="Andreopoulos B."/>
            <person name="Lipzen A."/>
            <person name="Chen C."/>
            <person name="Yanf M."/>
            <person name="Daum C."/>
            <person name="Ng V."/>
            <person name="Clum A."/>
            <person name="Ohm R."/>
            <person name="Martin F."/>
            <person name="Silar P."/>
            <person name="Natvig D."/>
            <person name="Lalanne C."/>
            <person name="Gautier V."/>
            <person name="Ament-Velasquez S.L."/>
            <person name="Kruys A."/>
            <person name="Hutchinson M.I."/>
            <person name="Powell A.J."/>
            <person name="Barry K."/>
            <person name="Miller A.N."/>
            <person name="Grigoriev I.V."/>
            <person name="Debuchy R."/>
            <person name="Gladieux P."/>
            <person name="Thoren M.H."/>
            <person name="Johannesson H."/>
        </authorList>
    </citation>
    <scope>NUCLEOTIDE SEQUENCE</scope>
    <source>
        <strain evidence="3">CBS 532.94</strain>
    </source>
</reference>
<keyword evidence="2" id="KW-0472">Membrane</keyword>
<protein>
    <submittedName>
        <fullName evidence="3">Uncharacterized protein</fullName>
    </submittedName>
</protein>
<feature type="compositionally biased region" description="Low complexity" evidence="1">
    <location>
        <begin position="160"/>
        <end position="198"/>
    </location>
</feature>
<feature type="region of interest" description="Disordered" evidence="1">
    <location>
        <begin position="152"/>
        <end position="206"/>
    </location>
</feature>
<keyword evidence="2" id="KW-1133">Transmembrane helix</keyword>
<evidence type="ECO:0000256" key="1">
    <source>
        <dbReference type="SAM" id="MobiDB-lite"/>
    </source>
</evidence>
<proteinExistence type="predicted"/>
<accession>A0AAN7CH76</accession>